<dbReference type="InterPro" id="IPR039018">
    <property type="entry name" value="VapC20-like"/>
</dbReference>
<evidence type="ECO:0000259" key="1">
    <source>
        <dbReference type="Pfam" id="PF01850"/>
    </source>
</evidence>
<dbReference type="GO" id="GO:0004521">
    <property type="term" value="F:RNA endonuclease activity"/>
    <property type="evidence" value="ECO:0007669"/>
    <property type="project" value="InterPro"/>
</dbReference>
<dbReference type="PANTHER" id="PTHR42188:SF1">
    <property type="entry name" value="23S RRNA-SPECIFIC ENDONUCLEASE VAPC20"/>
    <property type="match status" value="1"/>
</dbReference>
<dbReference type="PANTHER" id="PTHR42188">
    <property type="entry name" value="23S RRNA-SPECIFIC ENDONUCLEASE VAPC20"/>
    <property type="match status" value="1"/>
</dbReference>
<dbReference type="SUPFAM" id="SSF88723">
    <property type="entry name" value="PIN domain-like"/>
    <property type="match status" value="1"/>
</dbReference>
<evidence type="ECO:0000313" key="2">
    <source>
        <dbReference type="EMBL" id="GAK49415.1"/>
    </source>
</evidence>
<reference evidence="2" key="1">
    <citation type="journal article" date="2015" name="PeerJ">
        <title>First genomic representation of candidate bacterial phylum KSB3 points to enhanced environmental sensing as a trigger of wastewater bulking.</title>
        <authorList>
            <person name="Sekiguchi Y."/>
            <person name="Ohashi A."/>
            <person name="Parks D.H."/>
            <person name="Yamauchi T."/>
            <person name="Tyson G.W."/>
            <person name="Hugenholtz P."/>
        </authorList>
    </citation>
    <scope>NUCLEOTIDE SEQUENCE [LARGE SCALE GENOMIC DNA]</scope>
</reference>
<dbReference type="InterPro" id="IPR002716">
    <property type="entry name" value="PIN_dom"/>
</dbReference>
<protein>
    <recommendedName>
        <fullName evidence="1">PIN domain-containing protein</fullName>
    </recommendedName>
</protein>
<gene>
    <name evidence="2" type="ORF">U14_00637</name>
</gene>
<name>A0A0S6VQR6_9BACT</name>
<dbReference type="InterPro" id="IPR029060">
    <property type="entry name" value="PIN-like_dom_sf"/>
</dbReference>
<keyword evidence="3" id="KW-1185">Reference proteome</keyword>
<accession>A0A0S6VQR6</accession>
<dbReference type="Pfam" id="PF01850">
    <property type="entry name" value="PIN"/>
    <property type="match status" value="1"/>
</dbReference>
<proteinExistence type="predicted"/>
<dbReference type="AlphaFoldDB" id="A0A0S6VQR6"/>
<dbReference type="HOGENOM" id="CLU_136715_1_1_0"/>
<dbReference type="STRING" id="1499966.U14_00637"/>
<dbReference type="GO" id="GO:0016075">
    <property type="term" value="P:rRNA catabolic process"/>
    <property type="evidence" value="ECO:0007669"/>
    <property type="project" value="TreeGrafter"/>
</dbReference>
<dbReference type="EMBL" id="DF820455">
    <property type="protein sequence ID" value="GAK49415.1"/>
    <property type="molecule type" value="Genomic_DNA"/>
</dbReference>
<feature type="domain" description="PIN" evidence="1">
    <location>
        <begin position="9"/>
        <end position="130"/>
    </location>
</feature>
<organism evidence="2">
    <name type="scientific">Candidatus Moduliflexus flocculans</name>
    <dbReference type="NCBI Taxonomy" id="1499966"/>
    <lineage>
        <taxon>Bacteria</taxon>
        <taxon>Candidatus Moduliflexota</taxon>
        <taxon>Candidatus Moduliflexia</taxon>
        <taxon>Candidatus Moduliflexales</taxon>
        <taxon>Candidatus Moduliflexaceae</taxon>
    </lineage>
</organism>
<dbReference type="Proteomes" id="UP000030700">
    <property type="component" value="Unassembled WGS sequence"/>
</dbReference>
<dbReference type="Gene3D" id="3.40.50.1010">
    <property type="entry name" value="5'-nuclease"/>
    <property type="match status" value="1"/>
</dbReference>
<evidence type="ECO:0000313" key="3">
    <source>
        <dbReference type="Proteomes" id="UP000030700"/>
    </source>
</evidence>
<sequence>MKKRAESLFVDTSFVIALINQQDEDHHKALRLAKKYQHYSLITTDAILLEIENALSKRYKRETLEIITHFYTSENMTIIHLNSLLLQRGIEMFDIYKRQSWDLVDCLSFVVMHELGITEALTSDIHFQQAHFAALMRE</sequence>